<accession>A0A9Q6F2C6</accession>
<dbReference type="EMBL" id="PGUV01000007">
    <property type="protein sequence ID" value="PLS07665.1"/>
    <property type="molecule type" value="Genomic_DNA"/>
</dbReference>
<dbReference type="Gene3D" id="3.60.21.10">
    <property type="match status" value="1"/>
</dbReference>
<dbReference type="RefSeq" id="WP_101860507.1">
    <property type="nucleotide sequence ID" value="NZ_PGUV01000007.1"/>
</dbReference>
<gene>
    <name evidence="1" type="ORF">CUU63_10265</name>
</gene>
<evidence type="ECO:0000313" key="2">
    <source>
        <dbReference type="Proteomes" id="UP000234803"/>
    </source>
</evidence>
<dbReference type="Proteomes" id="UP000234803">
    <property type="component" value="Unassembled WGS sequence"/>
</dbReference>
<comment type="caution">
    <text evidence="1">The sequence shown here is derived from an EMBL/GenBank/DDBJ whole genome shotgun (WGS) entry which is preliminary data.</text>
</comment>
<dbReference type="AlphaFoldDB" id="A0A9Q6F2C6"/>
<reference evidence="1 2" key="1">
    <citation type="submission" date="2017-12" db="EMBL/GenBank/DDBJ databases">
        <title>Comparative Functional Genomics of Dry Heat Resistant strains isolated from the Viking Spacecraft.</title>
        <authorList>
            <person name="Seuylemezian A."/>
            <person name="Cooper K."/>
            <person name="Vaishampayan P."/>
        </authorList>
    </citation>
    <scope>NUCLEOTIDE SEQUENCE [LARGE SCALE GENOMIC DNA]</scope>
    <source>
        <strain evidence="1 2">V48-19</strain>
    </source>
</reference>
<dbReference type="InterPro" id="IPR029052">
    <property type="entry name" value="Metallo-depent_PP-like"/>
</dbReference>
<evidence type="ECO:0000313" key="1">
    <source>
        <dbReference type="EMBL" id="PLS07665.1"/>
    </source>
</evidence>
<name>A0A9Q6F2C6_9BACI</name>
<proteinExistence type="predicted"/>
<protein>
    <submittedName>
        <fullName evidence="1">Metallophosphoesterase</fullName>
    </submittedName>
</protein>
<dbReference type="SUPFAM" id="SSF56300">
    <property type="entry name" value="Metallo-dependent phosphatases"/>
    <property type="match status" value="1"/>
</dbReference>
<organism evidence="1 2">
    <name type="scientific">Bacillus halotolerans</name>
    <dbReference type="NCBI Taxonomy" id="260554"/>
    <lineage>
        <taxon>Bacteria</taxon>
        <taxon>Bacillati</taxon>
        <taxon>Bacillota</taxon>
        <taxon>Bacilli</taxon>
        <taxon>Bacillales</taxon>
        <taxon>Bacillaceae</taxon>
        <taxon>Bacillus</taxon>
    </lineage>
</organism>
<sequence>MTNTWFISDPHFGHKNIIKYEGNKRPFKDTEHMDKVIIENFNKTVSEGDTVFWLGDMFFCNSKRIEYIVSRLKKTRNILIRENHDKGISDTKFRRIGFDPHRMYLYEDYILTHEPISQVNMNRLIEEFQLCCNVHGHTHSEETGLEKLSHVCVSVENTDFKPVTMDWINSKRWEGTRNPHWK</sequence>